<gene>
    <name evidence="3" type="ORF">MM415A01834_0009</name>
    <name evidence="2" type="ORF">MM415B00334_0036</name>
</gene>
<dbReference type="AlphaFoldDB" id="A0A6M3K2X7"/>
<reference evidence="3" key="1">
    <citation type="submission" date="2020-03" db="EMBL/GenBank/DDBJ databases">
        <title>The deep terrestrial virosphere.</title>
        <authorList>
            <person name="Holmfeldt K."/>
            <person name="Nilsson E."/>
            <person name="Simone D."/>
            <person name="Lopez-Fernandez M."/>
            <person name="Wu X."/>
            <person name="de Brujin I."/>
            <person name="Lundin D."/>
            <person name="Andersson A."/>
            <person name="Bertilsson S."/>
            <person name="Dopson M."/>
        </authorList>
    </citation>
    <scope>NUCLEOTIDE SEQUENCE</scope>
    <source>
        <strain evidence="3">MM415A01834</strain>
        <strain evidence="2">MM415B00334</strain>
    </source>
</reference>
<dbReference type="EMBL" id="MT141560">
    <property type="protein sequence ID" value="QJA66783.1"/>
    <property type="molecule type" value="Genomic_DNA"/>
</dbReference>
<feature type="compositionally biased region" description="Polar residues" evidence="1">
    <location>
        <begin position="16"/>
        <end position="25"/>
    </location>
</feature>
<dbReference type="EMBL" id="MT142153">
    <property type="protein sequence ID" value="QJA75287.1"/>
    <property type="molecule type" value="Genomic_DNA"/>
</dbReference>
<sequence>MSKRSARRKRKKGSTLAATATQTNPFPWLLGGREKPETRGVDERNSRADLNAQQIDTERHRDPIVFRAVDYFDKLPLGTGINLESDNDTILLAARRFWRANDLEAVQHQVAIELAQTAMAVAHLPKDVPPEGLDSLGYTPTVELVPTGQVKRIATKHGKPWYFRREWEDREYPEPNGAIEKGRTPLVGMPVQYQQDIPAEDIVYTAINRGARELRGVSMLQPALYWTKLYARTLKMIYVHSVAKAFLAFQVKIQGMEEGSEAFKDLKTRLEDSLINQLDPSGEEYKALATGQALITGQNVDVAVLNSKVGADSQDDEKRRLLLQAAVATGLPEVFLSDGNYANLASSMSQSNPFFRLMQSHQATLVEFFRKVFEKAFDRYLEAGWFKDVALEPGMVHISDYLKISAPDILTPDIATLGPVVTQLTAGGNISLQQGAELLGRDWEETKEQLLAEKAEGLTPPSPATPGFPSLPFSRTPTGFEQENRDDTGTLAERMERKSARAIAHFRNQMIELSGSKDRTKAMELYLTLVKKLKAIMNDSLDEGRKFGLEEGETEAAKLPPIEEEVAA</sequence>
<feature type="region of interest" description="Disordered" evidence="1">
    <location>
        <begin position="549"/>
        <end position="568"/>
    </location>
</feature>
<evidence type="ECO:0000313" key="3">
    <source>
        <dbReference type="EMBL" id="QJA75287.1"/>
    </source>
</evidence>
<evidence type="ECO:0000256" key="1">
    <source>
        <dbReference type="SAM" id="MobiDB-lite"/>
    </source>
</evidence>
<name>A0A6M3K2X7_9ZZZZ</name>
<proteinExistence type="predicted"/>
<accession>A0A6M3K2X7</accession>
<protein>
    <submittedName>
        <fullName evidence="3">Putative portal protein</fullName>
    </submittedName>
</protein>
<feature type="compositionally biased region" description="Basic residues" evidence="1">
    <location>
        <begin position="1"/>
        <end position="13"/>
    </location>
</feature>
<feature type="region of interest" description="Disordered" evidence="1">
    <location>
        <begin position="1"/>
        <end position="45"/>
    </location>
</feature>
<feature type="compositionally biased region" description="Basic and acidic residues" evidence="1">
    <location>
        <begin position="32"/>
        <end position="45"/>
    </location>
</feature>
<organism evidence="3">
    <name type="scientific">viral metagenome</name>
    <dbReference type="NCBI Taxonomy" id="1070528"/>
    <lineage>
        <taxon>unclassified sequences</taxon>
        <taxon>metagenomes</taxon>
        <taxon>organismal metagenomes</taxon>
    </lineage>
</organism>
<evidence type="ECO:0000313" key="2">
    <source>
        <dbReference type="EMBL" id="QJA66783.1"/>
    </source>
</evidence>
<feature type="region of interest" description="Disordered" evidence="1">
    <location>
        <begin position="457"/>
        <end position="485"/>
    </location>
</feature>